<evidence type="ECO:0000256" key="5">
    <source>
        <dbReference type="ARBA" id="ARBA00022801"/>
    </source>
</evidence>
<dbReference type="PROSITE" id="PS51782">
    <property type="entry name" value="LYSM"/>
    <property type="match status" value="1"/>
</dbReference>
<dbReference type="PROSITE" id="PS51935">
    <property type="entry name" value="NLPC_P60"/>
    <property type="match status" value="1"/>
</dbReference>
<evidence type="ECO:0000256" key="8">
    <source>
        <dbReference type="SAM" id="SignalP"/>
    </source>
</evidence>
<dbReference type="Gene3D" id="3.90.1720.10">
    <property type="entry name" value="endopeptidase domain like (from Nostoc punctiforme)"/>
    <property type="match status" value="1"/>
</dbReference>
<feature type="chain" id="PRO_5035323262" description="LysM domain-containing protein" evidence="8">
    <location>
        <begin position="29"/>
        <end position="300"/>
    </location>
</feature>
<evidence type="ECO:0000256" key="4">
    <source>
        <dbReference type="ARBA" id="ARBA00022737"/>
    </source>
</evidence>
<dbReference type="Gene3D" id="3.10.350.10">
    <property type="entry name" value="LysM domain"/>
    <property type="match status" value="1"/>
</dbReference>
<keyword evidence="4" id="KW-0677">Repeat</keyword>
<dbReference type="SUPFAM" id="SSF54001">
    <property type="entry name" value="Cysteine proteinases"/>
    <property type="match status" value="1"/>
</dbReference>
<dbReference type="SUPFAM" id="SSF54106">
    <property type="entry name" value="LysM domain"/>
    <property type="match status" value="1"/>
</dbReference>
<dbReference type="InterPro" id="IPR000064">
    <property type="entry name" value="NLP_P60_dom"/>
</dbReference>
<evidence type="ECO:0000256" key="1">
    <source>
        <dbReference type="ARBA" id="ARBA00007074"/>
    </source>
</evidence>
<reference evidence="11" key="1">
    <citation type="journal article" date="2014" name="Int. J. Syst. Evol. Microbiol.">
        <title>Complete genome sequence of Corynebacterium casei LMG S-19264T (=DSM 44701T), isolated from a smear-ripened cheese.</title>
        <authorList>
            <consortium name="US DOE Joint Genome Institute (JGI-PGF)"/>
            <person name="Walter F."/>
            <person name="Albersmeier A."/>
            <person name="Kalinowski J."/>
            <person name="Ruckert C."/>
        </authorList>
    </citation>
    <scope>NUCLEOTIDE SEQUENCE</scope>
    <source>
        <strain evidence="11">CGMCC 1.15179</strain>
    </source>
</reference>
<evidence type="ECO:0000256" key="2">
    <source>
        <dbReference type="ARBA" id="ARBA00022670"/>
    </source>
</evidence>
<comment type="caution">
    <text evidence="11">The sequence shown here is derived from an EMBL/GenBank/DDBJ whole genome shotgun (WGS) entry which is preliminary data.</text>
</comment>
<organism evidence="11 12">
    <name type="scientific">Marinithermofilum abyssi</name>
    <dbReference type="NCBI Taxonomy" id="1571185"/>
    <lineage>
        <taxon>Bacteria</taxon>
        <taxon>Bacillati</taxon>
        <taxon>Bacillota</taxon>
        <taxon>Bacilli</taxon>
        <taxon>Bacillales</taxon>
        <taxon>Thermoactinomycetaceae</taxon>
        <taxon>Marinithermofilum</taxon>
    </lineage>
</organism>
<evidence type="ECO:0000259" key="9">
    <source>
        <dbReference type="PROSITE" id="PS51782"/>
    </source>
</evidence>
<proteinExistence type="inferred from homology"/>
<dbReference type="InterPro" id="IPR018392">
    <property type="entry name" value="LysM"/>
</dbReference>
<dbReference type="InterPro" id="IPR036779">
    <property type="entry name" value="LysM_dom_sf"/>
</dbReference>
<feature type="region of interest" description="Disordered" evidence="7">
    <location>
        <begin position="27"/>
        <end position="54"/>
    </location>
</feature>
<dbReference type="Pfam" id="PF01476">
    <property type="entry name" value="LysM"/>
    <property type="match status" value="1"/>
</dbReference>
<keyword evidence="2" id="KW-0645">Protease</keyword>
<feature type="compositionally biased region" description="Polar residues" evidence="7">
    <location>
        <begin position="138"/>
        <end position="158"/>
    </location>
</feature>
<evidence type="ECO:0008006" key="13">
    <source>
        <dbReference type="Google" id="ProtNLM"/>
    </source>
</evidence>
<accession>A0A8J2VC88</accession>
<feature type="signal peptide" evidence="8">
    <location>
        <begin position="1"/>
        <end position="28"/>
    </location>
</feature>
<dbReference type="InterPro" id="IPR051202">
    <property type="entry name" value="Peptidase_C40"/>
</dbReference>
<feature type="domain" description="NlpC/P60" evidence="10">
    <location>
        <begin position="177"/>
        <end position="299"/>
    </location>
</feature>
<dbReference type="GO" id="GO:0008234">
    <property type="term" value="F:cysteine-type peptidase activity"/>
    <property type="evidence" value="ECO:0007669"/>
    <property type="project" value="UniProtKB-KW"/>
</dbReference>
<dbReference type="EMBL" id="BMHQ01000010">
    <property type="protein sequence ID" value="GGE23582.1"/>
    <property type="molecule type" value="Genomic_DNA"/>
</dbReference>
<feature type="compositionally biased region" description="Basic and acidic residues" evidence="7">
    <location>
        <begin position="33"/>
        <end position="52"/>
    </location>
</feature>
<keyword evidence="3 8" id="KW-0732">Signal</keyword>
<gene>
    <name evidence="11" type="ORF">GCM10011571_27110</name>
</gene>
<keyword evidence="12" id="KW-1185">Reference proteome</keyword>
<dbReference type="PANTHER" id="PTHR47053">
    <property type="entry name" value="MUREIN DD-ENDOPEPTIDASE MEPH-RELATED"/>
    <property type="match status" value="1"/>
</dbReference>
<dbReference type="RefSeq" id="WP_188648433.1">
    <property type="nucleotide sequence ID" value="NZ_BMHQ01000010.1"/>
</dbReference>
<comment type="similarity">
    <text evidence="1">Belongs to the peptidase C40 family.</text>
</comment>
<sequence length="300" mass="33009">MIKKVDKKVFTSLTLASSLFLGSSSVQAMANPPDEKGKSKDNANRAEVDQTARVHQSPKKVSYHVISSGIRYDARVKAKKADASATGKVYIVQKGDTLSQIAAWHNLSLRAVIEMNQQLQNPNRIYVGQRIRLSGKSDVTISTGKPQKVVAQNQSSSHHYQRTSSRPSSSSSPSGWQQKADAIIQEAQRHLNDQYQYGAEGPNRFDCSGFTSFVFQQNGYSLPRSSSQQAAAGASVAAQELRKGDLLFFDTSGSGVSHVAIYMGDDRMIHATNPETDVTVDSMNESYWKERYVGARRIID</sequence>
<dbReference type="AlphaFoldDB" id="A0A8J2VC88"/>
<dbReference type="CDD" id="cd00118">
    <property type="entry name" value="LysM"/>
    <property type="match status" value="1"/>
</dbReference>
<dbReference type="GO" id="GO:0006508">
    <property type="term" value="P:proteolysis"/>
    <property type="evidence" value="ECO:0007669"/>
    <property type="project" value="UniProtKB-KW"/>
</dbReference>
<evidence type="ECO:0000259" key="10">
    <source>
        <dbReference type="PROSITE" id="PS51935"/>
    </source>
</evidence>
<dbReference type="Pfam" id="PF00877">
    <property type="entry name" value="NLPC_P60"/>
    <property type="match status" value="1"/>
</dbReference>
<reference evidence="11" key="2">
    <citation type="submission" date="2020-09" db="EMBL/GenBank/DDBJ databases">
        <authorList>
            <person name="Sun Q."/>
            <person name="Zhou Y."/>
        </authorList>
    </citation>
    <scope>NUCLEOTIDE SEQUENCE</scope>
    <source>
        <strain evidence="11">CGMCC 1.15179</strain>
    </source>
</reference>
<evidence type="ECO:0000313" key="11">
    <source>
        <dbReference type="EMBL" id="GGE23582.1"/>
    </source>
</evidence>
<keyword evidence="5" id="KW-0378">Hydrolase</keyword>
<keyword evidence="6" id="KW-0788">Thiol protease</keyword>
<dbReference type="InterPro" id="IPR038765">
    <property type="entry name" value="Papain-like_cys_pep_sf"/>
</dbReference>
<feature type="region of interest" description="Disordered" evidence="7">
    <location>
        <begin position="138"/>
        <end position="179"/>
    </location>
</feature>
<protein>
    <recommendedName>
        <fullName evidence="13">LysM domain-containing protein</fullName>
    </recommendedName>
</protein>
<evidence type="ECO:0000256" key="6">
    <source>
        <dbReference type="ARBA" id="ARBA00022807"/>
    </source>
</evidence>
<dbReference type="Proteomes" id="UP000625210">
    <property type="component" value="Unassembled WGS sequence"/>
</dbReference>
<evidence type="ECO:0000256" key="3">
    <source>
        <dbReference type="ARBA" id="ARBA00022729"/>
    </source>
</evidence>
<evidence type="ECO:0000256" key="7">
    <source>
        <dbReference type="SAM" id="MobiDB-lite"/>
    </source>
</evidence>
<feature type="domain" description="LysM" evidence="9">
    <location>
        <begin position="88"/>
        <end position="133"/>
    </location>
</feature>
<dbReference type="PANTHER" id="PTHR47053:SF1">
    <property type="entry name" value="MUREIN DD-ENDOPEPTIDASE MEPH-RELATED"/>
    <property type="match status" value="1"/>
</dbReference>
<dbReference type="SMART" id="SM00257">
    <property type="entry name" value="LysM"/>
    <property type="match status" value="1"/>
</dbReference>
<name>A0A8J2VC88_9BACL</name>
<feature type="compositionally biased region" description="Low complexity" evidence="7">
    <location>
        <begin position="164"/>
        <end position="174"/>
    </location>
</feature>
<evidence type="ECO:0000313" key="12">
    <source>
        <dbReference type="Proteomes" id="UP000625210"/>
    </source>
</evidence>